<name>A0A067TYR0_GALM3</name>
<dbReference type="OrthoDB" id="446925at2759"/>
<proteinExistence type="predicted"/>
<evidence type="ECO:0000313" key="2">
    <source>
        <dbReference type="Proteomes" id="UP000027222"/>
    </source>
</evidence>
<accession>A0A067TYR0</accession>
<dbReference type="AlphaFoldDB" id="A0A067TYR0"/>
<evidence type="ECO:0000313" key="1">
    <source>
        <dbReference type="EMBL" id="KDR84198.1"/>
    </source>
</evidence>
<dbReference type="EMBL" id="KL142368">
    <property type="protein sequence ID" value="KDR84198.1"/>
    <property type="molecule type" value="Genomic_DNA"/>
</dbReference>
<evidence type="ECO:0008006" key="3">
    <source>
        <dbReference type="Google" id="ProtNLM"/>
    </source>
</evidence>
<feature type="non-terminal residue" evidence="1">
    <location>
        <position position="1"/>
    </location>
</feature>
<gene>
    <name evidence="1" type="ORF">GALMADRAFT_39202</name>
</gene>
<reference evidence="2" key="1">
    <citation type="journal article" date="2014" name="Proc. Natl. Acad. Sci. U.S.A.">
        <title>Extensive sampling of basidiomycete genomes demonstrates inadequacy of the white-rot/brown-rot paradigm for wood decay fungi.</title>
        <authorList>
            <person name="Riley R."/>
            <person name="Salamov A.A."/>
            <person name="Brown D.W."/>
            <person name="Nagy L.G."/>
            <person name="Floudas D."/>
            <person name="Held B.W."/>
            <person name="Levasseur A."/>
            <person name="Lombard V."/>
            <person name="Morin E."/>
            <person name="Otillar R."/>
            <person name="Lindquist E.A."/>
            <person name="Sun H."/>
            <person name="LaButti K.M."/>
            <person name="Schmutz J."/>
            <person name="Jabbour D."/>
            <person name="Luo H."/>
            <person name="Baker S.E."/>
            <person name="Pisabarro A.G."/>
            <person name="Walton J.D."/>
            <person name="Blanchette R.A."/>
            <person name="Henrissat B."/>
            <person name="Martin F."/>
            <person name="Cullen D."/>
            <person name="Hibbett D.S."/>
            <person name="Grigoriev I.V."/>
        </authorList>
    </citation>
    <scope>NUCLEOTIDE SEQUENCE [LARGE SCALE GENOMIC DNA]</scope>
    <source>
        <strain evidence="2">CBS 339.88</strain>
    </source>
</reference>
<organism evidence="1 2">
    <name type="scientific">Galerina marginata (strain CBS 339.88)</name>
    <dbReference type="NCBI Taxonomy" id="685588"/>
    <lineage>
        <taxon>Eukaryota</taxon>
        <taxon>Fungi</taxon>
        <taxon>Dikarya</taxon>
        <taxon>Basidiomycota</taxon>
        <taxon>Agaricomycotina</taxon>
        <taxon>Agaricomycetes</taxon>
        <taxon>Agaricomycetidae</taxon>
        <taxon>Agaricales</taxon>
        <taxon>Agaricineae</taxon>
        <taxon>Strophariaceae</taxon>
        <taxon>Galerina</taxon>
    </lineage>
</organism>
<dbReference type="Proteomes" id="UP000027222">
    <property type="component" value="Unassembled WGS sequence"/>
</dbReference>
<dbReference type="STRING" id="685588.A0A067TYR0"/>
<protein>
    <recommendedName>
        <fullName evidence="3">Integrase zinc-binding domain-containing protein</fullName>
    </recommendedName>
</protein>
<sequence length="85" mass="10172">YKDGELVLVRNTQIEMSHNRKHKVRYLGPYMVASRSKNGYYWLKDLDGSLYKHKITPSRLLPYITRDHIFMKKNAQGYYDDSNDE</sequence>
<keyword evidence="2" id="KW-1185">Reference proteome</keyword>
<feature type="non-terminal residue" evidence="1">
    <location>
        <position position="85"/>
    </location>
</feature>
<dbReference type="HOGENOM" id="CLU_000384_22_9_1"/>